<dbReference type="OrthoDB" id="9021207at2"/>
<evidence type="ECO:0000313" key="2">
    <source>
        <dbReference type="Proteomes" id="UP000285324"/>
    </source>
</evidence>
<dbReference type="InterPro" id="IPR054440">
    <property type="entry name" value="Gp32-like"/>
</dbReference>
<gene>
    <name evidence="1" type="ORF">DY367_17905</name>
</gene>
<reference evidence="1 2" key="1">
    <citation type="submission" date="2018-08" db="EMBL/GenBank/DDBJ databases">
        <title>Achromobacter xylosoxidans Genome sequencing and assembly.</title>
        <authorList>
            <person name="Wang R."/>
            <person name="Rensing C."/>
            <person name="Li Y."/>
        </authorList>
    </citation>
    <scope>NUCLEOTIDE SEQUENCE [LARGE SCALE GENOMIC DNA]</scope>
    <source>
        <strain evidence="1 2">GD003A</strain>
    </source>
</reference>
<name>A0A424WAX3_ALCXX</name>
<dbReference type="EMBL" id="QVXO01000027">
    <property type="protein sequence ID" value="RPJ90374.1"/>
    <property type="molecule type" value="Genomic_DNA"/>
</dbReference>
<dbReference type="RefSeq" id="WP_059371886.1">
    <property type="nucleotide sequence ID" value="NZ_CP061008.1"/>
</dbReference>
<dbReference type="Proteomes" id="UP000285324">
    <property type="component" value="Unassembled WGS sequence"/>
</dbReference>
<protein>
    <recommendedName>
        <fullName evidence="3">Phage tail protein</fullName>
    </recommendedName>
</protein>
<dbReference type="AlphaFoldDB" id="A0A424WAX3"/>
<sequence length="143" mass="15406">MATLTSANSVLMLTVGGVFSVPQKIEGYASDSAFTFDAAKPAQVTMGVDGRMSAGYVPVPCVQTIMIQPDSPSMRIFEIWMAASETAREVFYANGTLNIPSIDRKYTLTRGVLTQIPPAPDAKAMLQPMAFQITWQNVSPALV</sequence>
<evidence type="ECO:0000313" key="1">
    <source>
        <dbReference type="EMBL" id="RPJ90374.1"/>
    </source>
</evidence>
<dbReference type="Pfam" id="PF22764">
    <property type="entry name" value="E217_Gp32"/>
    <property type="match status" value="1"/>
</dbReference>
<organism evidence="1 2">
    <name type="scientific">Alcaligenes xylosoxydans xylosoxydans</name>
    <name type="common">Achromobacter xylosoxidans</name>
    <dbReference type="NCBI Taxonomy" id="85698"/>
    <lineage>
        <taxon>Bacteria</taxon>
        <taxon>Pseudomonadati</taxon>
        <taxon>Pseudomonadota</taxon>
        <taxon>Betaproteobacteria</taxon>
        <taxon>Burkholderiales</taxon>
        <taxon>Alcaligenaceae</taxon>
        <taxon>Achromobacter</taxon>
    </lineage>
</organism>
<proteinExistence type="predicted"/>
<comment type="caution">
    <text evidence="1">The sequence shown here is derived from an EMBL/GenBank/DDBJ whole genome shotgun (WGS) entry which is preliminary data.</text>
</comment>
<evidence type="ECO:0008006" key="3">
    <source>
        <dbReference type="Google" id="ProtNLM"/>
    </source>
</evidence>
<accession>A0A424WAX3</accession>